<dbReference type="EMBL" id="OU503050">
    <property type="protein sequence ID" value="CAI9777678.1"/>
    <property type="molecule type" value="Genomic_DNA"/>
</dbReference>
<accession>A0AAD1ZY64</accession>
<protein>
    <submittedName>
        <fullName evidence="1">Uncharacterized protein</fullName>
    </submittedName>
</protein>
<organism evidence="1 2">
    <name type="scientific">Fraxinus pennsylvanica</name>
    <dbReference type="NCBI Taxonomy" id="56036"/>
    <lineage>
        <taxon>Eukaryota</taxon>
        <taxon>Viridiplantae</taxon>
        <taxon>Streptophyta</taxon>
        <taxon>Embryophyta</taxon>
        <taxon>Tracheophyta</taxon>
        <taxon>Spermatophyta</taxon>
        <taxon>Magnoliopsida</taxon>
        <taxon>eudicotyledons</taxon>
        <taxon>Gunneridae</taxon>
        <taxon>Pentapetalae</taxon>
        <taxon>asterids</taxon>
        <taxon>lamiids</taxon>
        <taxon>Lamiales</taxon>
        <taxon>Oleaceae</taxon>
        <taxon>Oleeae</taxon>
        <taxon>Fraxinus</taxon>
    </lineage>
</organism>
<evidence type="ECO:0000313" key="2">
    <source>
        <dbReference type="Proteomes" id="UP000834106"/>
    </source>
</evidence>
<sequence>MEAQDESDLETFLQWAAALGVSDSPIKKSKVSIRPPSSCLDHSLSVSHFPDAGGRGLAAVRDVMKGELILTVPKEALMTSESLRSKDQKLSAALCKYPKLSSSQVPFLLEISMLSIYWL</sequence>
<dbReference type="SUPFAM" id="SSF82199">
    <property type="entry name" value="SET domain"/>
    <property type="match status" value="1"/>
</dbReference>
<name>A0AAD1ZY64_9LAMI</name>
<gene>
    <name evidence="1" type="ORF">FPE_LOCUS25108</name>
</gene>
<reference evidence="1" key="1">
    <citation type="submission" date="2023-05" db="EMBL/GenBank/DDBJ databases">
        <authorList>
            <person name="Huff M."/>
        </authorList>
    </citation>
    <scope>NUCLEOTIDE SEQUENCE</scope>
</reference>
<dbReference type="InterPro" id="IPR046341">
    <property type="entry name" value="SET_dom_sf"/>
</dbReference>
<dbReference type="Gene3D" id="3.90.1410.10">
    <property type="entry name" value="set domain protein methyltransferase, domain 1"/>
    <property type="match status" value="1"/>
</dbReference>
<evidence type="ECO:0000313" key="1">
    <source>
        <dbReference type="EMBL" id="CAI9777678.1"/>
    </source>
</evidence>
<dbReference type="AlphaFoldDB" id="A0AAD1ZY64"/>
<proteinExistence type="predicted"/>
<keyword evidence="2" id="KW-1185">Reference proteome</keyword>
<dbReference type="Proteomes" id="UP000834106">
    <property type="component" value="Chromosome 15"/>
</dbReference>